<dbReference type="RefSeq" id="WP_380048736.1">
    <property type="nucleotide sequence ID" value="NZ_JBHLTC010000018.1"/>
</dbReference>
<keyword evidence="11" id="KW-1185">Reference proteome</keyword>
<dbReference type="EMBL" id="JBHLTC010000018">
    <property type="protein sequence ID" value="MFC0625215.1"/>
    <property type="molecule type" value="Genomic_DNA"/>
</dbReference>
<sequence length="320" mass="33777">MGSSSISRRAFFGTAALIPLAACSPDQAAPNASAPSPTTTTPPEATPSPTPRTTPKAKADQAAQGQLIGLERKYGARLGVYALNTGTGATLAYRADERFAFCSTFKGMAAAAVLHHHPLSHLETLVTYTKADLLKRAPITGRHLATGMTIRQLCDAAVRYSDGVAGNLLLRELGGPAQLTAYLRSLGDNVSRMDRIEPAITQATPGDPRDTTTPRAFGTDYQRVVLGDALPPDKRAFLRDLLVRNTTGGQRIRAGLPRGWTVADKTGTGDYGTLNDIAIAWPPNKPPLVLAIMSSKPSRDAPYNQALLAEAATHAAAAIT</sequence>
<dbReference type="InterPro" id="IPR045155">
    <property type="entry name" value="Beta-lactam_cat"/>
</dbReference>
<protein>
    <recommendedName>
        <fullName evidence="3 6">Beta-lactamase</fullName>
        <ecNumber evidence="2 6">3.5.2.6</ecNumber>
    </recommendedName>
</protein>
<keyword evidence="4 6" id="KW-0378">Hydrolase</keyword>
<comment type="caution">
    <text evidence="10">The sequence shown here is derived from an EMBL/GenBank/DDBJ whole genome shotgun (WGS) entry which is preliminary data.</text>
</comment>
<evidence type="ECO:0000256" key="4">
    <source>
        <dbReference type="ARBA" id="ARBA00022801"/>
    </source>
</evidence>
<dbReference type="InterPro" id="IPR000871">
    <property type="entry name" value="Beta-lactam_class-A"/>
</dbReference>
<feature type="chain" id="PRO_5045101286" description="Beta-lactamase" evidence="8">
    <location>
        <begin position="29"/>
        <end position="320"/>
    </location>
</feature>
<feature type="signal peptide" evidence="8">
    <location>
        <begin position="1"/>
        <end position="28"/>
    </location>
</feature>
<evidence type="ECO:0000256" key="8">
    <source>
        <dbReference type="SAM" id="SignalP"/>
    </source>
</evidence>
<evidence type="ECO:0000313" key="10">
    <source>
        <dbReference type="EMBL" id="MFC0625215.1"/>
    </source>
</evidence>
<keyword evidence="5 6" id="KW-0046">Antibiotic resistance</keyword>
<dbReference type="InterPro" id="IPR023650">
    <property type="entry name" value="Beta-lactam_class-A_AS"/>
</dbReference>
<dbReference type="PANTHER" id="PTHR35333">
    <property type="entry name" value="BETA-LACTAMASE"/>
    <property type="match status" value="1"/>
</dbReference>
<dbReference type="EC" id="3.5.2.6" evidence="2 6"/>
<dbReference type="NCBIfam" id="NF033103">
    <property type="entry name" value="bla_class_A"/>
    <property type="match status" value="1"/>
</dbReference>
<dbReference type="Gene3D" id="3.40.710.10">
    <property type="entry name" value="DD-peptidase/beta-lactamase superfamily"/>
    <property type="match status" value="1"/>
</dbReference>
<dbReference type="Proteomes" id="UP001589890">
    <property type="component" value="Unassembled WGS sequence"/>
</dbReference>
<dbReference type="InterPro" id="IPR012338">
    <property type="entry name" value="Beta-lactam/transpept-like"/>
</dbReference>
<dbReference type="GO" id="GO:0008800">
    <property type="term" value="F:beta-lactamase activity"/>
    <property type="evidence" value="ECO:0007669"/>
    <property type="project" value="UniProtKB-EC"/>
</dbReference>
<evidence type="ECO:0000256" key="1">
    <source>
        <dbReference type="ARBA" id="ARBA00009009"/>
    </source>
</evidence>
<comment type="catalytic activity">
    <reaction evidence="6">
        <text>a beta-lactam + H2O = a substituted beta-amino acid</text>
        <dbReference type="Rhea" id="RHEA:20401"/>
        <dbReference type="ChEBI" id="CHEBI:15377"/>
        <dbReference type="ChEBI" id="CHEBI:35627"/>
        <dbReference type="ChEBI" id="CHEBI:140347"/>
        <dbReference type="EC" id="3.5.2.6"/>
    </reaction>
</comment>
<dbReference type="PROSITE" id="PS51318">
    <property type="entry name" value="TAT"/>
    <property type="match status" value="1"/>
</dbReference>
<evidence type="ECO:0000259" key="9">
    <source>
        <dbReference type="Pfam" id="PF13354"/>
    </source>
</evidence>
<dbReference type="PANTHER" id="PTHR35333:SF3">
    <property type="entry name" value="BETA-LACTAMASE-TYPE TRANSPEPTIDASE FOLD CONTAINING PROTEIN"/>
    <property type="match status" value="1"/>
</dbReference>
<gene>
    <name evidence="10" type="primary">bla</name>
    <name evidence="10" type="ORF">ACFFGN_14145</name>
</gene>
<evidence type="ECO:0000256" key="7">
    <source>
        <dbReference type="SAM" id="MobiDB-lite"/>
    </source>
</evidence>
<feature type="compositionally biased region" description="Low complexity" evidence="7">
    <location>
        <begin position="28"/>
        <end position="43"/>
    </location>
</feature>
<dbReference type="SUPFAM" id="SSF56601">
    <property type="entry name" value="beta-lactamase/transpeptidase-like"/>
    <property type="match status" value="1"/>
</dbReference>
<dbReference type="PRINTS" id="PR00118">
    <property type="entry name" value="BLACTAMASEA"/>
</dbReference>
<dbReference type="PROSITE" id="PS00146">
    <property type="entry name" value="BETA_LACTAMASE_A"/>
    <property type="match status" value="1"/>
</dbReference>
<evidence type="ECO:0000256" key="6">
    <source>
        <dbReference type="RuleBase" id="RU361140"/>
    </source>
</evidence>
<evidence type="ECO:0000313" key="11">
    <source>
        <dbReference type="Proteomes" id="UP001589890"/>
    </source>
</evidence>
<proteinExistence type="inferred from homology"/>
<feature type="region of interest" description="Disordered" evidence="7">
    <location>
        <begin position="26"/>
        <end position="62"/>
    </location>
</feature>
<dbReference type="Pfam" id="PF13354">
    <property type="entry name" value="Beta-lactamase2"/>
    <property type="match status" value="1"/>
</dbReference>
<keyword evidence="8" id="KW-0732">Signal</keyword>
<dbReference type="InterPro" id="IPR006311">
    <property type="entry name" value="TAT_signal"/>
</dbReference>
<evidence type="ECO:0000256" key="2">
    <source>
        <dbReference type="ARBA" id="ARBA00012865"/>
    </source>
</evidence>
<organism evidence="10 11">
    <name type="scientific">Kribbella deserti</name>
    <dbReference type="NCBI Taxonomy" id="1926257"/>
    <lineage>
        <taxon>Bacteria</taxon>
        <taxon>Bacillati</taxon>
        <taxon>Actinomycetota</taxon>
        <taxon>Actinomycetes</taxon>
        <taxon>Propionibacteriales</taxon>
        <taxon>Kribbellaceae</taxon>
        <taxon>Kribbella</taxon>
    </lineage>
</organism>
<accession>A0ABV6QKP4</accession>
<reference evidence="10 11" key="1">
    <citation type="submission" date="2024-09" db="EMBL/GenBank/DDBJ databases">
        <authorList>
            <person name="Sun Q."/>
            <person name="Mori K."/>
        </authorList>
    </citation>
    <scope>NUCLEOTIDE SEQUENCE [LARGE SCALE GENOMIC DNA]</scope>
    <source>
        <strain evidence="10 11">CGMCC 1.15906</strain>
    </source>
</reference>
<name>A0ABV6QKP4_9ACTN</name>
<evidence type="ECO:0000256" key="3">
    <source>
        <dbReference type="ARBA" id="ARBA00018879"/>
    </source>
</evidence>
<comment type="similarity">
    <text evidence="1 6">Belongs to the class-A beta-lactamase family.</text>
</comment>
<feature type="domain" description="Beta-lactamase class A catalytic" evidence="9">
    <location>
        <begin position="79"/>
        <end position="293"/>
    </location>
</feature>
<evidence type="ECO:0000256" key="5">
    <source>
        <dbReference type="ARBA" id="ARBA00023251"/>
    </source>
</evidence>